<protein>
    <submittedName>
        <fullName evidence="1">Uncharacterized protein</fullName>
    </submittedName>
</protein>
<reference evidence="1" key="1">
    <citation type="submission" date="2018-11" db="EMBL/GenBank/DDBJ databases">
        <authorList>
            <consortium name="Pathogen Informatics"/>
        </authorList>
    </citation>
    <scope>NUCLEOTIDE SEQUENCE</scope>
</reference>
<sequence length="61" mass="6474">MSTLHALLDYLDAGGSGSEDSGDNTQYNVIPAVTKMTSIAFTLTAPSEHPYATGLQRSDKK</sequence>
<dbReference type="Proteomes" id="UP000784294">
    <property type="component" value="Unassembled WGS sequence"/>
</dbReference>
<dbReference type="AlphaFoldDB" id="A0A448XR46"/>
<evidence type="ECO:0000313" key="2">
    <source>
        <dbReference type="Proteomes" id="UP000784294"/>
    </source>
</evidence>
<name>A0A448XR46_9PLAT</name>
<accession>A0A448XR46</accession>
<gene>
    <name evidence="1" type="ORF">PXEA_LOCUS36330</name>
</gene>
<proteinExistence type="predicted"/>
<organism evidence="1 2">
    <name type="scientific">Protopolystoma xenopodis</name>
    <dbReference type="NCBI Taxonomy" id="117903"/>
    <lineage>
        <taxon>Eukaryota</taxon>
        <taxon>Metazoa</taxon>
        <taxon>Spiralia</taxon>
        <taxon>Lophotrochozoa</taxon>
        <taxon>Platyhelminthes</taxon>
        <taxon>Monogenea</taxon>
        <taxon>Polyopisthocotylea</taxon>
        <taxon>Polystomatidea</taxon>
        <taxon>Polystomatidae</taxon>
        <taxon>Protopolystoma</taxon>
    </lineage>
</organism>
<dbReference type="EMBL" id="CAAALY010277343">
    <property type="protein sequence ID" value="VEL42890.1"/>
    <property type="molecule type" value="Genomic_DNA"/>
</dbReference>
<evidence type="ECO:0000313" key="1">
    <source>
        <dbReference type="EMBL" id="VEL42890.1"/>
    </source>
</evidence>
<comment type="caution">
    <text evidence="1">The sequence shown here is derived from an EMBL/GenBank/DDBJ whole genome shotgun (WGS) entry which is preliminary data.</text>
</comment>
<keyword evidence="2" id="KW-1185">Reference proteome</keyword>